<evidence type="ECO:0000256" key="4">
    <source>
        <dbReference type="ARBA" id="ARBA00022801"/>
    </source>
</evidence>
<keyword evidence="5 7" id="KW-1133">Transmembrane helix</keyword>
<dbReference type="KEGG" id="cbar:PATL70BA_1657"/>
<dbReference type="OrthoDB" id="9813074at2"/>
<accession>A0A3P7NWH8</accession>
<proteinExistence type="inferred from homology"/>
<dbReference type="SUPFAM" id="SSF144091">
    <property type="entry name" value="Rhomboid-like"/>
    <property type="match status" value="1"/>
</dbReference>
<evidence type="ECO:0000256" key="6">
    <source>
        <dbReference type="ARBA" id="ARBA00023136"/>
    </source>
</evidence>
<dbReference type="RefSeq" id="WP_125136837.1">
    <property type="nucleotide sequence ID" value="NZ_LR130778.1"/>
</dbReference>
<keyword evidence="10" id="KW-1185">Reference proteome</keyword>
<gene>
    <name evidence="9" type="ORF">PATL70BA_1657</name>
</gene>
<evidence type="ECO:0000313" key="10">
    <source>
        <dbReference type="Proteomes" id="UP000279029"/>
    </source>
</evidence>
<evidence type="ECO:0000313" key="9">
    <source>
        <dbReference type="EMBL" id="VDN47544.1"/>
    </source>
</evidence>
<evidence type="ECO:0000256" key="2">
    <source>
        <dbReference type="ARBA" id="ARBA00009045"/>
    </source>
</evidence>
<keyword evidence="6 7" id="KW-0472">Membrane</keyword>
<protein>
    <recommendedName>
        <fullName evidence="8">Peptidase S54 rhomboid domain-containing protein</fullName>
    </recommendedName>
</protein>
<dbReference type="AlphaFoldDB" id="A0A3P7NWH8"/>
<dbReference type="GO" id="GO:0004252">
    <property type="term" value="F:serine-type endopeptidase activity"/>
    <property type="evidence" value="ECO:0007669"/>
    <property type="project" value="InterPro"/>
</dbReference>
<feature type="domain" description="Peptidase S54 rhomboid" evidence="8">
    <location>
        <begin position="201"/>
        <end position="341"/>
    </location>
</feature>
<dbReference type="EMBL" id="LR130778">
    <property type="protein sequence ID" value="VDN47544.1"/>
    <property type="molecule type" value="Genomic_DNA"/>
</dbReference>
<feature type="transmembrane region" description="Helical" evidence="7">
    <location>
        <begin position="298"/>
        <end position="316"/>
    </location>
</feature>
<dbReference type="PANTHER" id="PTHR43731:SF14">
    <property type="entry name" value="PRESENILIN-ASSOCIATED RHOMBOID-LIKE PROTEIN, MITOCHONDRIAL"/>
    <property type="match status" value="1"/>
</dbReference>
<dbReference type="InterPro" id="IPR035952">
    <property type="entry name" value="Rhomboid-like_sf"/>
</dbReference>
<dbReference type="InterPro" id="IPR022764">
    <property type="entry name" value="Peptidase_S54_rhomboid_dom"/>
</dbReference>
<organism evidence="9 10">
    <name type="scientific">Petrocella atlantisensis</name>
    <dbReference type="NCBI Taxonomy" id="2173034"/>
    <lineage>
        <taxon>Bacteria</taxon>
        <taxon>Bacillati</taxon>
        <taxon>Bacillota</taxon>
        <taxon>Clostridia</taxon>
        <taxon>Lachnospirales</taxon>
        <taxon>Vallitaleaceae</taxon>
        <taxon>Petrocella</taxon>
    </lineage>
</organism>
<dbReference type="Pfam" id="PF01694">
    <property type="entry name" value="Rhomboid"/>
    <property type="match status" value="1"/>
</dbReference>
<reference evidence="9 10" key="1">
    <citation type="submission" date="2018-09" db="EMBL/GenBank/DDBJ databases">
        <authorList>
            <person name="Postec A."/>
        </authorList>
    </citation>
    <scope>NUCLEOTIDE SEQUENCE [LARGE SCALE GENOMIC DNA]</scope>
    <source>
        <strain evidence="9">70B-A</strain>
    </source>
</reference>
<dbReference type="InterPro" id="IPR050925">
    <property type="entry name" value="Rhomboid_protease_S54"/>
</dbReference>
<feature type="transmembrane region" description="Helical" evidence="7">
    <location>
        <begin position="203"/>
        <end position="230"/>
    </location>
</feature>
<evidence type="ECO:0000256" key="5">
    <source>
        <dbReference type="ARBA" id="ARBA00022989"/>
    </source>
</evidence>
<feature type="transmembrane region" description="Helical" evidence="7">
    <location>
        <begin position="269"/>
        <end position="286"/>
    </location>
</feature>
<comment type="subcellular location">
    <subcellularLocation>
        <location evidence="1">Membrane</location>
        <topology evidence="1">Multi-pass membrane protein</topology>
    </subcellularLocation>
</comment>
<feature type="transmembrane region" description="Helical" evidence="7">
    <location>
        <begin position="155"/>
        <end position="174"/>
    </location>
</feature>
<evidence type="ECO:0000259" key="8">
    <source>
        <dbReference type="Pfam" id="PF01694"/>
    </source>
</evidence>
<dbReference type="GO" id="GO:0016020">
    <property type="term" value="C:membrane"/>
    <property type="evidence" value="ECO:0007669"/>
    <property type="project" value="UniProtKB-SubCell"/>
</dbReference>
<feature type="transmembrane region" description="Helical" evidence="7">
    <location>
        <begin position="242"/>
        <end position="263"/>
    </location>
</feature>
<evidence type="ECO:0000256" key="1">
    <source>
        <dbReference type="ARBA" id="ARBA00004141"/>
    </source>
</evidence>
<evidence type="ECO:0000256" key="3">
    <source>
        <dbReference type="ARBA" id="ARBA00022692"/>
    </source>
</evidence>
<name>A0A3P7NWH8_9FIRM</name>
<sequence length="349" mass="39951">MEKKLYNQINDYFKNRQYQKIPTDIENVAMYGMYDKSNLYLINVIELGPEFALDPERYLEYKQLTMQQFSKTEADKVILLNLIIAKETQVLYDAFNFVPDLSERFIDVVWFINENTRKLQIPKRQLKNILNIDKEIKKILNNEQTTYYKLKPRKGTVWITWVLMSINIAVWVNMEIRGSSLDLETLIASGAMSFPLVVLDGEYYRLVTAMFLHIGILHLFHNMFSLYIFGYRLERYLKIWQYLVVYIGSGLLGSLMSLTGAYITGMYPVAAGASGAVYGLIGSLLVVTNKIKKPIDGVSSYILWVMFGIGIVFSILTPNVDILAHVGGFAGGIMMTHILLKPAQKTDVL</sequence>
<keyword evidence="4" id="KW-0378">Hydrolase</keyword>
<comment type="similarity">
    <text evidence="2">Belongs to the peptidase S54 family.</text>
</comment>
<dbReference type="PANTHER" id="PTHR43731">
    <property type="entry name" value="RHOMBOID PROTEASE"/>
    <property type="match status" value="1"/>
</dbReference>
<keyword evidence="3 7" id="KW-0812">Transmembrane</keyword>
<feature type="transmembrane region" description="Helical" evidence="7">
    <location>
        <begin position="322"/>
        <end position="340"/>
    </location>
</feature>
<dbReference type="Gene3D" id="1.20.1540.10">
    <property type="entry name" value="Rhomboid-like"/>
    <property type="match status" value="1"/>
</dbReference>
<evidence type="ECO:0000256" key="7">
    <source>
        <dbReference type="SAM" id="Phobius"/>
    </source>
</evidence>
<dbReference type="Proteomes" id="UP000279029">
    <property type="component" value="Chromosome"/>
</dbReference>